<dbReference type="Proteomes" id="UP000261023">
    <property type="component" value="Unassembled WGS sequence"/>
</dbReference>
<reference evidence="1 2" key="1">
    <citation type="submission" date="2018-08" db="EMBL/GenBank/DDBJ databases">
        <title>A genome reference for cultivated species of the human gut microbiota.</title>
        <authorList>
            <person name="Zou Y."/>
            <person name="Xue W."/>
            <person name="Luo G."/>
        </authorList>
    </citation>
    <scope>NUCLEOTIDE SEQUENCE [LARGE SCALE GENOMIC DNA]</scope>
    <source>
        <strain evidence="1 2">AF19-13AC</strain>
    </source>
</reference>
<protein>
    <submittedName>
        <fullName evidence="1">Uncharacterized protein</fullName>
    </submittedName>
</protein>
<evidence type="ECO:0000313" key="1">
    <source>
        <dbReference type="EMBL" id="RGD68979.1"/>
    </source>
</evidence>
<dbReference type="RefSeq" id="WP_006567821.1">
    <property type="nucleotide sequence ID" value="NZ_QTJW01000013.1"/>
</dbReference>
<organism evidence="1 2">
    <name type="scientific">Hungatella hathewayi</name>
    <dbReference type="NCBI Taxonomy" id="154046"/>
    <lineage>
        <taxon>Bacteria</taxon>
        <taxon>Bacillati</taxon>
        <taxon>Bacillota</taxon>
        <taxon>Clostridia</taxon>
        <taxon>Lachnospirales</taxon>
        <taxon>Lachnospiraceae</taxon>
        <taxon>Hungatella</taxon>
    </lineage>
</organism>
<name>A0A3E3DJ27_9FIRM</name>
<proteinExistence type="predicted"/>
<dbReference type="AlphaFoldDB" id="A0A3E3DJ27"/>
<accession>A0A3E3DJ27</accession>
<comment type="caution">
    <text evidence="1">The sequence shown here is derived from an EMBL/GenBank/DDBJ whole genome shotgun (WGS) entry which is preliminary data.</text>
</comment>
<evidence type="ECO:0000313" key="2">
    <source>
        <dbReference type="Proteomes" id="UP000261023"/>
    </source>
</evidence>
<dbReference type="InterPro" id="IPR053780">
    <property type="entry name" value="Gp66-like"/>
</dbReference>
<sequence length="158" mass="17755">MKAVPIELKAANEYVAQNHRHHSPVYRDKFRVACTEHGRICGVIQCGRPVSRHLDDGKTLEVTRCCTDGTANACSFLYGRVARIAKEMGYERIITYILISESGASLKAAGWECEKEIAGGGSWDTPARRRHTTAPQCKKQRWMKNLCKEGDESRESEL</sequence>
<dbReference type="OrthoDB" id="1653618at2"/>
<dbReference type="EMBL" id="QTJW01000013">
    <property type="protein sequence ID" value="RGD68979.1"/>
    <property type="molecule type" value="Genomic_DNA"/>
</dbReference>
<gene>
    <name evidence="1" type="ORF">DWX31_19610</name>
</gene>
<dbReference type="NCBIfam" id="NF045478">
    <property type="entry name" value="XF1762_fam"/>
    <property type="match status" value="1"/>
</dbReference>